<name>A0A944HDB3_DENI1</name>
<feature type="domain" description="EAL" evidence="3">
    <location>
        <begin position="324"/>
        <end position="578"/>
    </location>
</feature>
<dbReference type="Pfam" id="PF00072">
    <property type="entry name" value="Response_reg"/>
    <property type="match status" value="1"/>
</dbReference>
<dbReference type="PANTHER" id="PTHR44757">
    <property type="entry name" value="DIGUANYLATE CYCLASE DGCP"/>
    <property type="match status" value="1"/>
</dbReference>
<dbReference type="PROSITE" id="PS50883">
    <property type="entry name" value="EAL"/>
    <property type="match status" value="1"/>
</dbReference>
<reference evidence="6" key="1">
    <citation type="journal article" date="2022" name="ISME J.">
        <title>Genetic and phylogenetic analysis of dissimilatory iodate-reducing bacteria identifies potential niches across the world's oceans.</title>
        <authorList>
            <person name="Reyes-Umana V."/>
            <person name="Henning Z."/>
            <person name="Lee K."/>
            <person name="Barnum T.P."/>
            <person name="Coates J.D."/>
        </authorList>
    </citation>
    <scope>NUCLEOTIDE SEQUENCE [LARGE SCALE GENOMIC DNA]</scope>
    <source>
        <strain evidence="6">IR12</strain>
    </source>
</reference>
<dbReference type="InterPro" id="IPR029787">
    <property type="entry name" value="Nucleotide_cyclase"/>
</dbReference>
<organism evidence="5 6">
    <name type="scientific">Denitromonas iodatirespirans</name>
    <dbReference type="NCBI Taxonomy" id="2795389"/>
    <lineage>
        <taxon>Bacteria</taxon>
        <taxon>Pseudomonadati</taxon>
        <taxon>Pseudomonadota</taxon>
        <taxon>Betaproteobacteria</taxon>
        <taxon>Rhodocyclales</taxon>
        <taxon>Zoogloeaceae</taxon>
        <taxon>Denitromonas</taxon>
    </lineage>
</organism>
<dbReference type="CDD" id="cd01949">
    <property type="entry name" value="GGDEF"/>
    <property type="match status" value="1"/>
</dbReference>
<evidence type="ECO:0000256" key="1">
    <source>
        <dbReference type="PROSITE-ProRule" id="PRU00169"/>
    </source>
</evidence>
<dbReference type="SUPFAM" id="SSF52172">
    <property type="entry name" value="CheY-like"/>
    <property type="match status" value="1"/>
</dbReference>
<dbReference type="Gene3D" id="3.30.70.270">
    <property type="match status" value="1"/>
</dbReference>
<dbReference type="PROSITE" id="PS50110">
    <property type="entry name" value="RESPONSE_REGULATORY"/>
    <property type="match status" value="1"/>
</dbReference>
<evidence type="ECO:0000313" key="6">
    <source>
        <dbReference type="Proteomes" id="UP000694660"/>
    </source>
</evidence>
<protein>
    <submittedName>
        <fullName evidence="5">EAL domain-containing protein</fullName>
    </submittedName>
</protein>
<dbReference type="GO" id="GO:0000160">
    <property type="term" value="P:phosphorelay signal transduction system"/>
    <property type="evidence" value="ECO:0007669"/>
    <property type="project" value="InterPro"/>
</dbReference>
<dbReference type="AlphaFoldDB" id="A0A944HDB3"/>
<keyword evidence="1" id="KW-0597">Phosphoprotein</keyword>
<dbReference type="CDD" id="cd01948">
    <property type="entry name" value="EAL"/>
    <property type="match status" value="1"/>
</dbReference>
<dbReference type="InterPro" id="IPR001633">
    <property type="entry name" value="EAL_dom"/>
</dbReference>
<comment type="caution">
    <text evidence="5">The sequence shown here is derived from an EMBL/GenBank/DDBJ whole genome shotgun (WGS) entry which is preliminary data.</text>
</comment>
<feature type="domain" description="GGDEF" evidence="4">
    <location>
        <begin position="182"/>
        <end position="315"/>
    </location>
</feature>
<dbReference type="SUPFAM" id="SSF141868">
    <property type="entry name" value="EAL domain-like"/>
    <property type="match status" value="1"/>
</dbReference>
<dbReference type="SUPFAM" id="SSF55073">
    <property type="entry name" value="Nucleotide cyclase"/>
    <property type="match status" value="1"/>
</dbReference>
<sequence length="584" mass="64920">MQAEDAAAMPDRPIRALVVDDVEDDAFLLQAELAQRGVAIEYRRVDSEIDMAAELAGNDWDLVISDHNMPGFDALAALEVLKRSGRDIPFIIHSAHISHQLAVSAMYDGVHDFIPKGQYERMVPVIERELRGAQARRAVRQADDRIQQLSYYDKLSALPNQNLFCDKVTEWLATTQRQGRTVRGALFVIDIDRFLRVNASFGYEAGNAVLKEVSQRLTEVLQSDVLLARLGGDEFGVFVPGIGERQSAEVFARWIDKVFDAPFMKDGIELFLTPSTGVALIPADGTQVYELLMSAETASAQAKKRGGNNYCFYDRTMNAASTERVALEADLRHAVERNELFLEFQPVIEARTGKVVSAEALVRWNHPRLGRVAPDRFITLADETGLIVDIGAWVLEEACRCCRGWHVAGHSHMSVSVNVSAVQFGQPRLLEAVRDALSASSLSPKALMLEITESSLMQDAESTAGMLRALRNMGVRISVDDFGTGYSSLSYLKRFPLDVIKIDKSFVRDLCVDEEDAAIVRAIIALAHSMRRSTIAEGVETAEQVEILKRENCEYFQGYYFGRPMSIERILALLETPDDVLAPS</sequence>
<feature type="modified residue" description="4-aspartylphosphate" evidence="1">
    <location>
        <position position="66"/>
    </location>
</feature>
<feature type="domain" description="Response regulatory" evidence="2">
    <location>
        <begin position="15"/>
        <end position="131"/>
    </location>
</feature>
<dbReference type="SMART" id="SM00448">
    <property type="entry name" value="REC"/>
    <property type="match status" value="1"/>
</dbReference>
<dbReference type="SMART" id="SM00052">
    <property type="entry name" value="EAL"/>
    <property type="match status" value="1"/>
</dbReference>
<dbReference type="SMART" id="SM00267">
    <property type="entry name" value="GGDEF"/>
    <property type="match status" value="1"/>
</dbReference>
<dbReference type="InterPro" id="IPR001789">
    <property type="entry name" value="Sig_transdc_resp-reg_receiver"/>
</dbReference>
<dbReference type="InterPro" id="IPR043128">
    <property type="entry name" value="Rev_trsase/Diguanyl_cyclase"/>
</dbReference>
<dbReference type="InterPro" id="IPR052155">
    <property type="entry name" value="Biofilm_reg_signaling"/>
</dbReference>
<evidence type="ECO:0000259" key="3">
    <source>
        <dbReference type="PROSITE" id="PS50883"/>
    </source>
</evidence>
<dbReference type="InterPro" id="IPR035919">
    <property type="entry name" value="EAL_sf"/>
</dbReference>
<gene>
    <name evidence="5" type="ORF">I8J34_20360</name>
</gene>
<evidence type="ECO:0000259" key="4">
    <source>
        <dbReference type="PROSITE" id="PS50887"/>
    </source>
</evidence>
<dbReference type="InterPro" id="IPR011006">
    <property type="entry name" value="CheY-like_superfamily"/>
</dbReference>
<dbReference type="NCBIfam" id="TIGR00254">
    <property type="entry name" value="GGDEF"/>
    <property type="match status" value="1"/>
</dbReference>
<dbReference type="Gene3D" id="3.20.20.450">
    <property type="entry name" value="EAL domain"/>
    <property type="match status" value="1"/>
</dbReference>
<dbReference type="CDD" id="cd00156">
    <property type="entry name" value="REC"/>
    <property type="match status" value="1"/>
</dbReference>
<dbReference type="Pfam" id="PF00990">
    <property type="entry name" value="GGDEF"/>
    <property type="match status" value="1"/>
</dbReference>
<dbReference type="PANTHER" id="PTHR44757:SF2">
    <property type="entry name" value="BIOFILM ARCHITECTURE MAINTENANCE PROTEIN MBAA"/>
    <property type="match status" value="1"/>
</dbReference>
<dbReference type="FunFam" id="3.20.20.450:FF:000001">
    <property type="entry name" value="Cyclic di-GMP phosphodiesterase yahA"/>
    <property type="match status" value="1"/>
</dbReference>
<evidence type="ECO:0000259" key="2">
    <source>
        <dbReference type="PROSITE" id="PS50110"/>
    </source>
</evidence>
<dbReference type="EMBL" id="JAEKFT010000032">
    <property type="protein sequence ID" value="MBT0963547.1"/>
    <property type="molecule type" value="Genomic_DNA"/>
</dbReference>
<dbReference type="InterPro" id="IPR000160">
    <property type="entry name" value="GGDEF_dom"/>
</dbReference>
<dbReference type="Gene3D" id="3.40.50.2300">
    <property type="match status" value="1"/>
</dbReference>
<accession>A0A944HDB3</accession>
<dbReference type="Proteomes" id="UP000694660">
    <property type="component" value="Unassembled WGS sequence"/>
</dbReference>
<proteinExistence type="predicted"/>
<dbReference type="PROSITE" id="PS50887">
    <property type="entry name" value="GGDEF"/>
    <property type="match status" value="1"/>
</dbReference>
<dbReference type="Pfam" id="PF00563">
    <property type="entry name" value="EAL"/>
    <property type="match status" value="1"/>
</dbReference>
<evidence type="ECO:0000313" key="5">
    <source>
        <dbReference type="EMBL" id="MBT0963547.1"/>
    </source>
</evidence>
<keyword evidence="6" id="KW-1185">Reference proteome</keyword>